<dbReference type="GO" id="GO:0005789">
    <property type="term" value="C:endoplasmic reticulum membrane"/>
    <property type="evidence" value="ECO:0007669"/>
    <property type="project" value="UniProtKB-SubCell"/>
</dbReference>
<evidence type="ECO:0000313" key="13">
    <source>
        <dbReference type="Proteomes" id="UP000094565"/>
    </source>
</evidence>
<sequence>MNFDKLLNNINNQLSIVSNGSLKTVPSEPQNDDLNTVAEQGQFQVEDGDSETFVKLLHLNSLASDCLYVRKQLIQNNCQSSNPIKAKLHNVNRRIDQDIFINTLKLEESKTKFDEEQERLKSRRQSQFDEHTDSHLEDTEQASSGDDFEALRKRLLSTNAPSKLDEARSLEEQNVYHESIHQDIIFDISSLTSQLKESALSLQGKLKEDASILKEASEQLEKNQWSLANVGKLLGKYHKEGKLGFWFYVRVSFFVLLTFVLLLLFVFVLPGRR</sequence>
<keyword evidence="8 11" id="KW-1133">Transmembrane helix</keyword>
<evidence type="ECO:0000256" key="6">
    <source>
        <dbReference type="ARBA" id="ARBA00022892"/>
    </source>
</evidence>
<dbReference type="Pfam" id="PF09753">
    <property type="entry name" value="Use1"/>
    <property type="match status" value="1"/>
</dbReference>
<evidence type="ECO:0000256" key="8">
    <source>
        <dbReference type="ARBA" id="ARBA00022989"/>
    </source>
</evidence>
<dbReference type="AlphaFoldDB" id="A0A1B2J6V7"/>
<dbReference type="Proteomes" id="UP000094565">
    <property type="component" value="Chromosome 1"/>
</dbReference>
<comment type="similarity">
    <text evidence="2">Belongs to the USE1 family.</text>
</comment>
<feature type="region of interest" description="Disordered" evidence="10">
    <location>
        <begin position="112"/>
        <end position="145"/>
    </location>
</feature>
<dbReference type="PANTHER" id="PTHR13050:SF7">
    <property type="entry name" value="VESICLE TRANSPORT PROTEIN USE1"/>
    <property type="match status" value="1"/>
</dbReference>
<keyword evidence="7" id="KW-0653">Protein transport</keyword>
<protein>
    <submittedName>
        <fullName evidence="12">BA75_01354T0</fullName>
    </submittedName>
</protein>
<dbReference type="GO" id="GO:0006890">
    <property type="term" value="P:retrograde vesicle-mediated transport, Golgi to endoplasmic reticulum"/>
    <property type="evidence" value="ECO:0007669"/>
    <property type="project" value="TreeGrafter"/>
</dbReference>
<dbReference type="EMBL" id="CP014584">
    <property type="protein sequence ID" value="ANZ73707.1"/>
    <property type="molecule type" value="Genomic_DNA"/>
</dbReference>
<reference evidence="12 13" key="1">
    <citation type="submission" date="2016-02" db="EMBL/GenBank/DDBJ databases">
        <title>Comparative genomic and transcriptomic foundation for Pichia pastoris.</title>
        <authorList>
            <person name="Love K.R."/>
            <person name="Shah K.A."/>
            <person name="Whittaker C.A."/>
            <person name="Wu J."/>
            <person name="Bartlett M.C."/>
            <person name="Ma D."/>
            <person name="Leeson R.L."/>
            <person name="Priest M."/>
            <person name="Young S.K."/>
            <person name="Love J.C."/>
        </authorList>
    </citation>
    <scope>NUCLEOTIDE SEQUENCE [LARGE SCALE GENOMIC DNA]</scope>
    <source>
        <strain evidence="12 13">ATCC 28485</strain>
    </source>
</reference>
<keyword evidence="3" id="KW-0813">Transport</keyword>
<keyword evidence="13" id="KW-1185">Reference proteome</keyword>
<organism evidence="12 13">
    <name type="scientific">Komagataella pastoris</name>
    <name type="common">Yeast</name>
    <name type="synonym">Pichia pastoris</name>
    <dbReference type="NCBI Taxonomy" id="4922"/>
    <lineage>
        <taxon>Eukaryota</taxon>
        <taxon>Fungi</taxon>
        <taxon>Dikarya</taxon>
        <taxon>Ascomycota</taxon>
        <taxon>Saccharomycotina</taxon>
        <taxon>Pichiomycetes</taxon>
        <taxon>Pichiales</taxon>
        <taxon>Pichiaceae</taxon>
        <taxon>Komagataella</taxon>
    </lineage>
</organism>
<name>A0A1B2J6V7_PICPA</name>
<dbReference type="PANTHER" id="PTHR13050">
    <property type="entry name" value="USE1-LIKE PROTEIN"/>
    <property type="match status" value="1"/>
</dbReference>
<evidence type="ECO:0000313" key="12">
    <source>
        <dbReference type="EMBL" id="ANZ73707.1"/>
    </source>
</evidence>
<dbReference type="GO" id="GO:0031201">
    <property type="term" value="C:SNARE complex"/>
    <property type="evidence" value="ECO:0007669"/>
    <property type="project" value="TreeGrafter"/>
</dbReference>
<evidence type="ECO:0000256" key="11">
    <source>
        <dbReference type="SAM" id="Phobius"/>
    </source>
</evidence>
<evidence type="ECO:0000256" key="3">
    <source>
        <dbReference type="ARBA" id="ARBA00022448"/>
    </source>
</evidence>
<feature type="transmembrane region" description="Helical" evidence="11">
    <location>
        <begin position="245"/>
        <end position="269"/>
    </location>
</feature>
<keyword evidence="9 11" id="KW-0472">Membrane</keyword>
<evidence type="ECO:0000256" key="4">
    <source>
        <dbReference type="ARBA" id="ARBA00022692"/>
    </source>
</evidence>
<keyword evidence="6" id="KW-0931">ER-Golgi transport</keyword>
<evidence type="ECO:0000256" key="10">
    <source>
        <dbReference type="SAM" id="MobiDB-lite"/>
    </source>
</evidence>
<feature type="compositionally biased region" description="Basic and acidic residues" evidence="10">
    <location>
        <begin position="112"/>
        <end position="138"/>
    </location>
</feature>
<evidence type="ECO:0000256" key="1">
    <source>
        <dbReference type="ARBA" id="ARBA00004163"/>
    </source>
</evidence>
<keyword evidence="5" id="KW-0256">Endoplasmic reticulum</keyword>
<evidence type="ECO:0000256" key="9">
    <source>
        <dbReference type="ARBA" id="ARBA00023136"/>
    </source>
</evidence>
<proteinExistence type="inferred from homology"/>
<dbReference type="GO" id="GO:0015031">
    <property type="term" value="P:protein transport"/>
    <property type="evidence" value="ECO:0007669"/>
    <property type="project" value="UniProtKB-KW"/>
</dbReference>
<dbReference type="InterPro" id="IPR019150">
    <property type="entry name" value="Vesicle_transport_protein_Use1"/>
</dbReference>
<gene>
    <name evidence="12" type="ORF">ATY40_BA7501354</name>
</gene>
<evidence type="ECO:0000256" key="5">
    <source>
        <dbReference type="ARBA" id="ARBA00022824"/>
    </source>
</evidence>
<comment type="subcellular location">
    <subcellularLocation>
        <location evidence="1">Endoplasmic reticulum membrane</location>
        <topology evidence="1">Single-pass type IV membrane protein</topology>
    </subcellularLocation>
</comment>
<dbReference type="GO" id="GO:0005484">
    <property type="term" value="F:SNAP receptor activity"/>
    <property type="evidence" value="ECO:0007669"/>
    <property type="project" value="TreeGrafter"/>
</dbReference>
<accession>A0A1B2J6V7</accession>
<keyword evidence="4 11" id="KW-0812">Transmembrane</keyword>
<evidence type="ECO:0000256" key="2">
    <source>
        <dbReference type="ARBA" id="ARBA00007891"/>
    </source>
</evidence>
<dbReference type="OrthoDB" id="4008582at2759"/>
<evidence type="ECO:0000256" key="7">
    <source>
        <dbReference type="ARBA" id="ARBA00022927"/>
    </source>
</evidence>